<evidence type="ECO:0000256" key="8">
    <source>
        <dbReference type="ARBA" id="ARBA00023136"/>
    </source>
</evidence>
<dbReference type="AlphaFoldDB" id="A0A1Y2HIA3"/>
<dbReference type="STRING" id="765915.A0A1Y2HIA3"/>
<evidence type="ECO:0000313" key="12">
    <source>
        <dbReference type="Proteomes" id="UP000193411"/>
    </source>
</evidence>
<evidence type="ECO:0008006" key="13">
    <source>
        <dbReference type="Google" id="ProtNLM"/>
    </source>
</evidence>
<comment type="subcellular location">
    <subcellularLocation>
        <location evidence="1">Membrane</location>
        <topology evidence="1">Single-pass type IV membrane protein</topology>
    </subcellularLocation>
</comment>
<dbReference type="PANTHER" id="PTHR15959:SF0">
    <property type="entry name" value="SYNTAXIN-18"/>
    <property type="match status" value="1"/>
</dbReference>
<accession>A0A1Y2HIA3</accession>
<dbReference type="SUPFAM" id="SSF58038">
    <property type="entry name" value="SNARE fusion complex"/>
    <property type="match status" value="1"/>
</dbReference>
<keyword evidence="12" id="KW-1185">Reference proteome</keyword>
<evidence type="ECO:0000256" key="7">
    <source>
        <dbReference type="ARBA" id="ARBA00023054"/>
    </source>
</evidence>
<feature type="region of interest" description="Disordered" evidence="9">
    <location>
        <begin position="112"/>
        <end position="142"/>
    </location>
</feature>
<evidence type="ECO:0000256" key="5">
    <source>
        <dbReference type="ARBA" id="ARBA00022927"/>
    </source>
</evidence>
<dbReference type="Proteomes" id="UP000193411">
    <property type="component" value="Unassembled WGS sequence"/>
</dbReference>
<protein>
    <recommendedName>
        <fullName evidence="13">t-SNARE coiled-coil homology domain-containing protein</fullName>
    </recommendedName>
</protein>
<comment type="caution">
    <text evidence="11">The sequence shown here is derived from an EMBL/GenBank/DDBJ whole genome shotgun (WGS) entry which is preliminary data.</text>
</comment>
<dbReference type="EMBL" id="MCFL01000030">
    <property type="protein sequence ID" value="ORZ34259.1"/>
    <property type="molecule type" value="Genomic_DNA"/>
</dbReference>
<dbReference type="GO" id="GO:0005783">
    <property type="term" value="C:endoplasmic reticulum"/>
    <property type="evidence" value="ECO:0007669"/>
    <property type="project" value="TreeGrafter"/>
</dbReference>
<feature type="region of interest" description="Disordered" evidence="9">
    <location>
        <begin position="325"/>
        <end position="347"/>
    </location>
</feature>
<proteinExistence type="inferred from homology"/>
<evidence type="ECO:0000256" key="10">
    <source>
        <dbReference type="SAM" id="Phobius"/>
    </source>
</evidence>
<feature type="region of interest" description="Disordered" evidence="9">
    <location>
        <begin position="29"/>
        <end position="85"/>
    </location>
</feature>
<keyword evidence="3" id="KW-0813">Transport</keyword>
<feature type="region of interest" description="Disordered" evidence="9">
    <location>
        <begin position="368"/>
        <end position="392"/>
    </location>
</feature>
<evidence type="ECO:0000256" key="1">
    <source>
        <dbReference type="ARBA" id="ARBA00004211"/>
    </source>
</evidence>
<feature type="compositionally biased region" description="Gly residues" evidence="9">
    <location>
        <begin position="121"/>
        <end position="131"/>
    </location>
</feature>
<dbReference type="Gene3D" id="1.20.5.110">
    <property type="match status" value="1"/>
</dbReference>
<keyword evidence="8 10" id="KW-0472">Membrane</keyword>
<feature type="region of interest" description="Disordered" evidence="9">
    <location>
        <begin position="250"/>
        <end position="276"/>
    </location>
</feature>
<dbReference type="GO" id="GO:0031201">
    <property type="term" value="C:SNARE complex"/>
    <property type="evidence" value="ECO:0007669"/>
    <property type="project" value="TreeGrafter"/>
</dbReference>
<keyword evidence="7" id="KW-0175">Coiled coil</keyword>
<keyword evidence="5" id="KW-0653">Protein transport</keyword>
<evidence type="ECO:0000256" key="9">
    <source>
        <dbReference type="SAM" id="MobiDB-lite"/>
    </source>
</evidence>
<keyword evidence="6 10" id="KW-1133">Transmembrane helix</keyword>
<feature type="transmembrane region" description="Helical" evidence="10">
    <location>
        <begin position="479"/>
        <end position="499"/>
    </location>
</feature>
<gene>
    <name evidence="11" type="ORF">BCR44DRAFT_1500692</name>
</gene>
<feature type="compositionally biased region" description="Polar residues" evidence="9">
    <location>
        <begin position="36"/>
        <end position="45"/>
    </location>
</feature>
<dbReference type="GO" id="GO:0015031">
    <property type="term" value="P:protein transport"/>
    <property type="evidence" value="ECO:0007669"/>
    <property type="project" value="UniProtKB-KW"/>
</dbReference>
<comment type="similarity">
    <text evidence="2">Belongs to the syntaxin family.</text>
</comment>
<name>A0A1Y2HIA3_9FUNG</name>
<keyword evidence="4 10" id="KW-0812">Transmembrane</keyword>
<dbReference type="PANTHER" id="PTHR15959">
    <property type="entry name" value="SYNTAXIN-18"/>
    <property type="match status" value="1"/>
</dbReference>
<evidence type="ECO:0000256" key="3">
    <source>
        <dbReference type="ARBA" id="ARBA00022448"/>
    </source>
</evidence>
<dbReference type="OrthoDB" id="342981at2759"/>
<evidence type="ECO:0000256" key="6">
    <source>
        <dbReference type="ARBA" id="ARBA00022989"/>
    </source>
</evidence>
<reference evidence="11 12" key="1">
    <citation type="submission" date="2016-07" db="EMBL/GenBank/DDBJ databases">
        <title>Pervasive Adenine N6-methylation of Active Genes in Fungi.</title>
        <authorList>
            <consortium name="DOE Joint Genome Institute"/>
            <person name="Mondo S.J."/>
            <person name="Dannebaum R.O."/>
            <person name="Kuo R.C."/>
            <person name="Labutti K."/>
            <person name="Haridas S."/>
            <person name="Kuo A."/>
            <person name="Salamov A."/>
            <person name="Ahrendt S.R."/>
            <person name="Lipzen A."/>
            <person name="Sullivan W."/>
            <person name="Andreopoulos W.B."/>
            <person name="Clum A."/>
            <person name="Lindquist E."/>
            <person name="Daum C."/>
            <person name="Ramamoorthy G.K."/>
            <person name="Gryganskyi A."/>
            <person name="Culley D."/>
            <person name="Magnuson J.K."/>
            <person name="James T.Y."/>
            <person name="O'Malley M.A."/>
            <person name="Stajich J.E."/>
            <person name="Spatafora J.W."/>
            <person name="Visel A."/>
            <person name="Grigoriev I.V."/>
        </authorList>
    </citation>
    <scope>NUCLEOTIDE SEQUENCE [LARGE SCALE GENOMIC DNA]</scope>
    <source>
        <strain evidence="11 12">PL171</strain>
    </source>
</reference>
<evidence type="ECO:0000256" key="2">
    <source>
        <dbReference type="ARBA" id="ARBA00009063"/>
    </source>
</evidence>
<dbReference type="GO" id="GO:0006890">
    <property type="term" value="P:retrograde vesicle-mediated transport, Golgi to endoplasmic reticulum"/>
    <property type="evidence" value="ECO:0007669"/>
    <property type="project" value="TreeGrafter"/>
</dbReference>
<evidence type="ECO:0000313" key="11">
    <source>
        <dbReference type="EMBL" id="ORZ34259.1"/>
    </source>
</evidence>
<evidence type="ECO:0000256" key="4">
    <source>
        <dbReference type="ARBA" id="ARBA00022692"/>
    </source>
</evidence>
<sequence>MPAIDLTLDFWQCATEAASVAALVSTLPPPPSLPSQHQANGTSAATEHDTAHSPPPPSGLGSRRRSVLGAPPPAPSSNASSASNVPIVSLRRRSSVAIDHAADAIPKVVRRHSRGSLIPPGIGGPIAGVGGPRPPKRPPTERDPVVVQADTIMADIIALASYLHHIRRAYLGTVAPLPSGAFATTASSIPLTVMGVELPMFDHNLGAAERDQIDQLVAMVLGQANARIKQLSALIDRERQLLESDKSSTSGFLSRLMGGAAPVPPTSDEEHDDSADPKHLHAQAMLTHYSSMVWVLNQHMFRVTNEHRRLHERRVERDLGRLALDTSATNTPSTLAPDARSSIRRRPVATTSGSSYLAAASASIGLPTASTSSSASAASTSIPTTSSTSTTAPAQMIQEFEAENKELLEMFESKLDEVKTAETSLLTIAQLQTELAQHMAVQQSQIESLVDDAVVHVANVRAGNVELTKAREYGKTARFWFLFIMLVVSATLLFLDWYAG</sequence>
<organism evidence="11 12">
    <name type="scientific">Catenaria anguillulae PL171</name>
    <dbReference type="NCBI Taxonomy" id="765915"/>
    <lineage>
        <taxon>Eukaryota</taxon>
        <taxon>Fungi</taxon>
        <taxon>Fungi incertae sedis</taxon>
        <taxon>Blastocladiomycota</taxon>
        <taxon>Blastocladiomycetes</taxon>
        <taxon>Blastocladiales</taxon>
        <taxon>Catenariaceae</taxon>
        <taxon>Catenaria</taxon>
    </lineage>
</organism>